<comment type="caution">
    <text evidence="1">The sequence shown here is derived from an EMBL/GenBank/DDBJ whole genome shotgun (WGS) entry which is preliminary data.</text>
</comment>
<accession>A0AAD6WLV0</accession>
<evidence type="ECO:0000313" key="1">
    <source>
        <dbReference type="EMBL" id="KAJ7019013.1"/>
    </source>
</evidence>
<sequence length="271" mass="29484">IPPSDAVKLVGVWIDKDLKFWEHGAAALAKGHEWLVKFRRLAKVSGGMIAKNIGRLYLGICIPGMFYNAEVALAPVRQRKRGQNRVKDGRAIVTKLASVQLKAARLIVGGMVSSPADLTNAHADLLPMNLAIDHHLQKAALRYATLLPAHPLHDAVRNTKRYGHVKSHPSPLHVLMNLYSTVEEIPAVRRRVGWKAPVEVHVAASKDEAKEWGMAEPARVKLFLDGSLIGGMVGAAGVLMVDSMVKREKGVQLGSAKRFGVFEAEGVGEVL</sequence>
<proteinExistence type="predicted"/>
<dbReference type="EMBL" id="JARJCM010000311">
    <property type="protein sequence ID" value="KAJ7019013.1"/>
    <property type="molecule type" value="Genomic_DNA"/>
</dbReference>
<dbReference type="AlphaFoldDB" id="A0AAD6WLV0"/>
<organism evidence="1 2">
    <name type="scientific">Mycena alexandri</name>
    <dbReference type="NCBI Taxonomy" id="1745969"/>
    <lineage>
        <taxon>Eukaryota</taxon>
        <taxon>Fungi</taxon>
        <taxon>Dikarya</taxon>
        <taxon>Basidiomycota</taxon>
        <taxon>Agaricomycotina</taxon>
        <taxon>Agaricomycetes</taxon>
        <taxon>Agaricomycetidae</taxon>
        <taxon>Agaricales</taxon>
        <taxon>Marasmiineae</taxon>
        <taxon>Mycenaceae</taxon>
        <taxon>Mycena</taxon>
    </lineage>
</organism>
<gene>
    <name evidence="1" type="ORF">C8F04DRAFT_903993</name>
</gene>
<keyword evidence="2" id="KW-1185">Reference proteome</keyword>
<reference evidence="1" key="1">
    <citation type="submission" date="2023-03" db="EMBL/GenBank/DDBJ databases">
        <title>Massive genome expansion in bonnet fungi (Mycena s.s.) driven by repeated elements and novel gene families across ecological guilds.</title>
        <authorList>
            <consortium name="Lawrence Berkeley National Laboratory"/>
            <person name="Harder C.B."/>
            <person name="Miyauchi S."/>
            <person name="Viragh M."/>
            <person name="Kuo A."/>
            <person name="Thoen E."/>
            <person name="Andreopoulos B."/>
            <person name="Lu D."/>
            <person name="Skrede I."/>
            <person name="Drula E."/>
            <person name="Henrissat B."/>
            <person name="Morin E."/>
            <person name="Kohler A."/>
            <person name="Barry K."/>
            <person name="LaButti K."/>
            <person name="Morin E."/>
            <person name="Salamov A."/>
            <person name="Lipzen A."/>
            <person name="Mereny Z."/>
            <person name="Hegedus B."/>
            <person name="Baldrian P."/>
            <person name="Stursova M."/>
            <person name="Weitz H."/>
            <person name="Taylor A."/>
            <person name="Grigoriev I.V."/>
            <person name="Nagy L.G."/>
            <person name="Martin F."/>
            <person name="Kauserud H."/>
        </authorList>
    </citation>
    <scope>NUCLEOTIDE SEQUENCE</scope>
    <source>
        <strain evidence="1">CBHHK200</strain>
    </source>
</reference>
<evidence type="ECO:0000313" key="2">
    <source>
        <dbReference type="Proteomes" id="UP001218188"/>
    </source>
</evidence>
<feature type="non-terminal residue" evidence="1">
    <location>
        <position position="271"/>
    </location>
</feature>
<protein>
    <submittedName>
        <fullName evidence="1">Uncharacterized protein</fullName>
    </submittedName>
</protein>
<dbReference type="Proteomes" id="UP001218188">
    <property type="component" value="Unassembled WGS sequence"/>
</dbReference>
<feature type="non-terminal residue" evidence="1">
    <location>
        <position position="1"/>
    </location>
</feature>
<name>A0AAD6WLV0_9AGAR</name>